<dbReference type="RefSeq" id="WP_344915413.1">
    <property type="nucleotide sequence ID" value="NZ_BAABAQ010000001.1"/>
</dbReference>
<comment type="caution">
    <text evidence="3">The sequence shown here is derived from an EMBL/GenBank/DDBJ whole genome shotgun (WGS) entry which is preliminary data.</text>
</comment>
<reference evidence="4" key="1">
    <citation type="journal article" date="2019" name="Int. J. Syst. Evol. Microbiol.">
        <title>The Global Catalogue of Microorganisms (GCM) 10K type strain sequencing project: providing services to taxonomists for standard genome sequencing and annotation.</title>
        <authorList>
            <consortium name="The Broad Institute Genomics Platform"/>
            <consortium name="The Broad Institute Genome Sequencing Center for Infectious Disease"/>
            <person name="Wu L."/>
            <person name="Ma J."/>
        </authorList>
    </citation>
    <scope>NUCLEOTIDE SEQUENCE [LARGE SCALE GENOMIC DNA]</scope>
    <source>
        <strain evidence="4">JCM 17388</strain>
    </source>
</reference>
<gene>
    <name evidence="3" type="ORF">GCM10022252_10200</name>
</gene>
<accession>A0ABP8AFN4</accession>
<organism evidence="3 4">
    <name type="scientific">Streptosporangium oxazolinicum</name>
    <dbReference type="NCBI Taxonomy" id="909287"/>
    <lineage>
        <taxon>Bacteria</taxon>
        <taxon>Bacillati</taxon>
        <taxon>Actinomycetota</taxon>
        <taxon>Actinomycetes</taxon>
        <taxon>Streptosporangiales</taxon>
        <taxon>Streptosporangiaceae</taxon>
        <taxon>Streptosporangium</taxon>
    </lineage>
</organism>
<dbReference type="Gene3D" id="1.10.1200.10">
    <property type="entry name" value="ACP-like"/>
    <property type="match status" value="1"/>
</dbReference>
<dbReference type="Proteomes" id="UP001501251">
    <property type="component" value="Unassembled WGS sequence"/>
</dbReference>
<dbReference type="SUPFAM" id="SSF47336">
    <property type="entry name" value="ACP-like"/>
    <property type="match status" value="1"/>
</dbReference>
<dbReference type="InterPro" id="IPR009081">
    <property type="entry name" value="PP-bd_ACP"/>
</dbReference>
<dbReference type="EMBL" id="BAABAQ010000001">
    <property type="protein sequence ID" value="GAA4183181.1"/>
    <property type="molecule type" value="Genomic_DNA"/>
</dbReference>
<feature type="region of interest" description="Disordered" evidence="1">
    <location>
        <begin position="87"/>
        <end position="111"/>
    </location>
</feature>
<evidence type="ECO:0000313" key="3">
    <source>
        <dbReference type="EMBL" id="GAA4183181.1"/>
    </source>
</evidence>
<evidence type="ECO:0000313" key="4">
    <source>
        <dbReference type="Proteomes" id="UP001501251"/>
    </source>
</evidence>
<feature type="domain" description="Carrier" evidence="2">
    <location>
        <begin position="5"/>
        <end position="85"/>
    </location>
</feature>
<evidence type="ECO:0000256" key="1">
    <source>
        <dbReference type="SAM" id="MobiDB-lite"/>
    </source>
</evidence>
<sequence>MPGIQETTEIEQTVRSILVTDLFVEVPEIGLDDGLRGIVGLDSLGFVELRVQCEDRFGVRISEKEFSPENFASIRSISELVRRLQATGPAASGGGDVTADRTPGVERSDAG</sequence>
<keyword evidence="4" id="KW-1185">Reference proteome</keyword>
<name>A0ABP8AFN4_9ACTN</name>
<dbReference type="InterPro" id="IPR036736">
    <property type="entry name" value="ACP-like_sf"/>
</dbReference>
<dbReference type="PROSITE" id="PS50075">
    <property type="entry name" value="CARRIER"/>
    <property type="match status" value="1"/>
</dbReference>
<proteinExistence type="predicted"/>
<dbReference type="Pfam" id="PF00550">
    <property type="entry name" value="PP-binding"/>
    <property type="match status" value="1"/>
</dbReference>
<evidence type="ECO:0000259" key="2">
    <source>
        <dbReference type="PROSITE" id="PS50075"/>
    </source>
</evidence>
<protein>
    <recommendedName>
        <fullName evidence="2">Carrier domain-containing protein</fullName>
    </recommendedName>
</protein>